<dbReference type="InterPro" id="IPR050860">
    <property type="entry name" value="FeoB_GTPase"/>
</dbReference>
<dbReference type="PANTHER" id="PTHR43185">
    <property type="entry name" value="FERROUS IRON TRANSPORT PROTEIN B"/>
    <property type="match status" value="1"/>
</dbReference>
<dbReference type="PANTHER" id="PTHR43185:SF1">
    <property type="entry name" value="FE(2+) TRANSPORTER FEOB"/>
    <property type="match status" value="1"/>
</dbReference>
<feature type="non-terminal residue" evidence="2">
    <location>
        <position position="1"/>
    </location>
</feature>
<dbReference type="EMBL" id="BARW01004949">
    <property type="protein sequence ID" value="GAI68321.1"/>
    <property type="molecule type" value="Genomic_DNA"/>
</dbReference>
<proteinExistence type="predicted"/>
<name>X1RMV2_9ZZZZ</name>
<organism evidence="2">
    <name type="scientific">marine sediment metagenome</name>
    <dbReference type="NCBI Taxonomy" id="412755"/>
    <lineage>
        <taxon>unclassified sequences</taxon>
        <taxon>metagenomes</taxon>
        <taxon>ecological metagenomes</taxon>
    </lineage>
</organism>
<keyword evidence="1" id="KW-0812">Transmembrane</keyword>
<dbReference type="GO" id="GO:0015093">
    <property type="term" value="F:ferrous iron transmembrane transporter activity"/>
    <property type="evidence" value="ECO:0007669"/>
    <property type="project" value="TreeGrafter"/>
</dbReference>
<evidence type="ECO:0000256" key="1">
    <source>
        <dbReference type="SAM" id="Phobius"/>
    </source>
</evidence>
<sequence>YTPVIAFGFLMFILIYFPCVAVIVAIKKESGSWKWALFTIFYTTSLAWFVAFVVYQTGSLF</sequence>
<evidence type="ECO:0000313" key="2">
    <source>
        <dbReference type="EMBL" id="GAI68321.1"/>
    </source>
</evidence>
<gene>
    <name evidence="2" type="ORF">S12H4_11161</name>
</gene>
<feature type="transmembrane region" description="Helical" evidence="1">
    <location>
        <begin position="35"/>
        <end position="55"/>
    </location>
</feature>
<keyword evidence="1" id="KW-1133">Transmembrane helix</keyword>
<reference evidence="2" key="1">
    <citation type="journal article" date="2014" name="Front. Microbiol.">
        <title>High frequency of phylogenetically diverse reductive dehalogenase-homologous genes in deep subseafloor sedimentary metagenomes.</title>
        <authorList>
            <person name="Kawai M."/>
            <person name="Futagami T."/>
            <person name="Toyoda A."/>
            <person name="Takaki Y."/>
            <person name="Nishi S."/>
            <person name="Hori S."/>
            <person name="Arai W."/>
            <person name="Tsubouchi T."/>
            <person name="Morono Y."/>
            <person name="Uchiyama I."/>
            <person name="Ito T."/>
            <person name="Fujiyama A."/>
            <person name="Inagaki F."/>
            <person name="Takami H."/>
        </authorList>
    </citation>
    <scope>NUCLEOTIDE SEQUENCE</scope>
    <source>
        <strain evidence="2">Expedition CK06-06</strain>
    </source>
</reference>
<dbReference type="GO" id="GO:0005886">
    <property type="term" value="C:plasma membrane"/>
    <property type="evidence" value="ECO:0007669"/>
    <property type="project" value="TreeGrafter"/>
</dbReference>
<feature type="transmembrane region" description="Helical" evidence="1">
    <location>
        <begin position="6"/>
        <end position="26"/>
    </location>
</feature>
<keyword evidence="1" id="KW-0472">Membrane</keyword>
<comment type="caution">
    <text evidence="2">The sequence shown here is derived from an EMBL/GenBank/DDBJ whole genome shotgun (WGS) entry which is preliminary data.</text>
</comment>
<protein>
    <submittedName>
        <fullName evidence="2">Uncharacterized protein</fullName>
    </submittedName>
</protein>
<dbReference type="AlphaFoldDB" id="X1RMV2"/>
<accession>X1RMV2</accession>